<protein>
    <recommendedName>
        <fullName evidence="4 14">Protoporphyrinogen IX oxidase</fullName>
        <ecNumber evidence="14">1.3.99.-</ecNumber>
    </recommendedName>
</protein>
<evidence type="ECO:0000256" key="9">
    <source>
        <dbReference type="ARBA" id="ARBA00022989"/>
    </source>
</evidence>
<dbReference type="PANTHER" id="PTHR40255">
    <property type="entry name" value="UPF0093 MEMBRANE PROTEIN SLR1790"/>
    <property type="match status" value="1"/>
</dbReference>
<dbReference type="PIRSF" id="PIRSF004638">
    <property type="entry name" value="UCP004638"/>
    <property type="match status" value="1"/>
</dbReference>
<dbReference type="eggNOG" id="COG1981">
    <property type="taxonomic scope" value="Bacteria"/>
</dbReference>
<feature type="transmembrane region" description="Helical" evidence="15">
    <location>
        <begin position="6"/>
        <end position="23"/>
    </location>
</feature>
<comment type="function">
    <text evidence="14">Catalyzes the oxidation of protoporphyrinogen IX to protoporphyrin IX.</text>
</comment>
<keyword evidence="12 14" id="KW-0472">Membrane</keyword>
<comment type="pathway">
    <text evidence="2 14">Porphyrin-containing compound metabolism; protoporphyrin-IX biosynthesis; protoporphyrin-IX from protoporphyrinogen-IX: step 1/1.</text>
</comment>
<accession>A0A0A0M5U3</accession>
<dbReference type="AlphaFoldDB" id="A0A0A0M5U3"/>
<dbReference type="PANTHER" id="PTHR40255:SF1">
    <property type="entry name" value="PROTOPORPHYRINOGEN IX OXIDASE"/>
    <property type="match status" value="1"/>
</dbReference>
<evidence type="ECO:0000313" key="17">
    <source>
        <dbReference type="Proteomes" id="UP000030003"/>
    </source>
</evidence>
<comment type="subcellular location">
    <subcellularLocation>
        <location evidence="1">Cell membrane</location>
        <topology evidence="1">Multi-pass membrane protein</topology>
    </subcellularLocation>
</comment>
<feature type="transmembrane region" description="Helical" evidence="15">
    <location>
        <begin position="59"/>
        <end position="80"/>
    </location>
</feature>
<dbReference type="EC" id="1.3.99.-" evidence="14"/>
<keyword evidence="9 15" id="KW-1133">Transmembrane helix</keyword>
<dbReference type="GO" id="GO:0005886">
    <property type="term" value="C:plasma membrane"/>
    <property type="evidence" value="ECO:0007669"/>
    <property type="project" value="UniProtKB-SubCell"/>
</dbReference>
<keyword evidence="8 14" id="KW-0479">Metal-binding</keyword>
<evidence type="ECO:0000256" key="13">
    <source>
        <dbReference type="ARBA" id="ARBA00048390"/>
    </source>
</evidence>
<feature type="transmembrane region" description="Helical" evidence="15">
    <location>
        <begin position="86"/>
        <end position="106"/>
    </location>
</feature>
<dbReference type="GO" id="GO:0006782">
    <property type="term" value="P:protoporphyrinogen IX biosynthetic process"/>
    <property type="evidence" value="ECO:0007669"/>
    <property type="project" value="UniProtKB-UniRule"/>
</dbReference>
<comment type="similarity">
    <text evidence="3 14">Belongs to the HemJ family.</text>
</comment>
<comment type="caution">
    <text evidence="16">The sequence shown here is derived from an EMBL/GenBank/DDBJ whole genome shotgun (WGS) entry which is preliminary data.</text>
</comment>
<dbReference type="RefSeq" id="WP_052106923.1">
    <property type="nucleotide sequence ID" value="NZ_AVBH01000296.1"/>
</dbReference>
<sequence length="162" mass="17303">MYFWMKVLHIAAMSVWFSGLLLLPRLLRCRAATGVATQTGHWVEADPAMPEFELRAARLLYFRVMSPAGVVTVALGLALVPFAEPGAWLVLKLAVVAFAVMIHLYLGVGVQRFEQGRAPGAAWLQRLAGWAPLILLVALAGITGGKPVTVPPLPPPPMAAGG</sequence>
<evidence type="ECO:0000313" key="16">
    <source>
        <dbReference type="EMBL" id="KGO97584.1"/>
    </source>
</evidence>
<comment type="cofactor">
    <cofactor evidence="14">
        <name>heme b</name>
        <dbReference type="ChEBI" id="CHEBI:60344"/>
    </cofactor>
    <text evidence="14">Binds 1 heme b (iron(II)-protoporphyrin IX) group per subunit.</text>
</comment>
<gene>
    <name evidence="16" type="ORF">N791_08650</name>
</gene>
<evidence type="ECO:0000256" key="10">
    <source>
        <dbReference type="ARBA" id="ARBA00023002"/>
    </source>
</evidence>
<evidence type="ECO:0000256" key="4">
    <source>
        <dbReference type="ARBA" id="ARBA00017504"/>
    </source>
</evidence>
<keyword evidence="6 14" id="KW-0349">Heme</keyword>
<keyword evidence="17" id="KW-1185">Reference proteome</keyword>
<dbReference type="InterPro" id="IPR005265">
    <property type="entry name" value="HemJ-like"/>
</dbReference>
<evidence type="ECO:0000256" key="7">
    <source>
        <dbReference type="ARBA" id="ARBA00022692"/>
    </source>
</evidence>
<evidence type="ECO:0000256" key="2">
    <source>
        <dbReference type="ARBA" id="ARBA00005073"/>
    </source>
</evidence>
<dbReference type="Pfam" id="PF03653">
    <property type="entry name" value="UPF0093"/>
    <property type="match status" value="1"/>
</dbReference>
<evidence type="ECO:0000256" key="1">
    <source>
        <dbReference type="ARBA" id="ARBA00004651"/>
    </source>
</evidence>
<dbReference type="STRING" id="1385515.GCA_000423325_01916"/>
<name>A0A0A0M5U3_9GAMM</name>
<keyword evidence="7 15" id="KW-0812">Transmembrane</keyword>
<feature type="transmembrane region" description="Helical" evidence="15">
    <location>
        <begin position="127"/>
        <end position="145"/>
    </location>
</feature>
<organism evidence="16 17">
    <name type="scientific">Lysobacter defluvii IMMIB APB-9 = DSM 18482</name>
    <dbReference type="NCBI Taxonomy" id="1385515"/>
    <lineage>
        <taxon>Bacteria</taxon>
        <taxon>Pseudomonadati</taxon>
        <taxon>Pseudomonadota</taxon>
        <taxon>Gammaproteobacteria</taxon>
        <taxon>Lysobacterales</taxon>
        <taxon>Lysobacteraceae</taxon>
        <taxon>Novilysobacter</taxon>
    </lineage>
</organism>
<dbReference type="GO" id="GO:0046872">
    <property type="term" value="F:metal ion binding"/>
    <property type="evidence" value="ECO:0007669"/>
    <property type="project" value="UniProtKB-UniRule"/>
</dbReference>
<reference evidence="16 17" key="1">
    <citation type="submission" date="2013-08" db="EMBL/GenBank/DDBJ databases">
        <title>Genomic analysis of Lysobacter defluvii.</title>
        <authorList>
            <person name="Wang Q."/>
            <person name="Wang G."/>
        </authorList>
    </citation>
    <scope>NUCLEOTIDE SEQUENCE [LARGE SCALE GENOMIC DNA]</scope>
    <source>
        <strain evidence="16 17">IMMIB APB-9</strain>
    </source>
</reference>
<dbReference type="UniPathway" id="UPA00251">
    <property type="reaction ID" value="UER00324"/>
</dbReference>
<evidence type="ECO:0000256" key="15">
    <source>
        <dbReference type="SAM" id="Phobius"/>
    </source>
</evidence>
<comment type="catalytic activity">
    <reaction evidence="13 14">
        <text>protoporphyrinogen IX + 3 A = protoporphyrin IX + 3 AH2</text>
        <dbReference type="Rhea" id="RHEA:62000"/>
        <dbReference type="ChEBI" id="CHEBI:13193"/>
        <dbReference type="ChEBI" id="CHEBI:17499"/>
        <dbReference type="ChEBI" id="CHEBI:57306"/>
        <dbReference type="ChEBI" id="CHEBI:57307"/>
    </reaction>
</comment>
<evidence type="ECO:0000256" key="5">
    <source>
        <dbReference type="ARBA" id="ARBA00022475"/>
    </source>
</evidence>
<dbReference type="EMBL" id="AVBH01000296">
    <property type="protein sequence ID" value="KGO97584.1"/>
    <property type="molecule type" value="Genomic_DNA"/>
</dbReference>
<evidence type="ECO:0000256" key="11">
    <source>
        <dbReference type="ARBA" id="ARBA00023004"/>
    </source>
</evidence>
<evidence type="ECO:0000256" key="12">
    <source>
        <dbReference type="ARBA" id="ARBA00023136"/>
    </source>
</evidence>
<evidence type="ECO:0000256" key="14">
    <source>
        <dbReference type="PIRNR" id="PIRNR004638"/>
    </source>
</evidence>
<dbReference type="Proteomes" id="UP000030003">
    <property type="component" value="Unassembled WGS sequence"/>
</dbReference>
<evidence type="ECO:0000256" key="3">
    <source>
        <dbReference type="ARBA" id="ARBA00006501"/>
    </source>
</evidence>
<keyword evidence="11 14" id="KW-0408">Iron</keyword>
<evidence type="ECO:0000256" key="6">
    <source>
        <dbReference type="ARBA" id="ARBA00022617"/>
    </source>
</evidence>
<keyword evidence="10" id="KW-0560">Oxidoreductase</keyword>
<dbReference type="GO" id="GO:0070818">
    <property type="term" value="F:protoporphyrinogen oxidase activity"/>
    <property type="evidence" value="ECO:0007669"/>
    <property type="project" value="UniProtKB-UniRule"/>
</dbReference>
<evidence type="ECO:0000256" key="8">
    <source>
        <dbReference type="ARBA" id="ARBA00022723"/>
    </source>
</evidence>
<keyword evidence="5 14" id="KW-1003">Cell membrane</keyword>
<proteinExistence type="inferred from homology"/>